<feature type="binding site" evidence="9">
    <location>
        <begin position="66"/>
        <end position="68"/>
    </location>
    <ligand>
        <name>substrate</name>
    </ligand>
</feature>
<sequence>MFSGVQHIPLEGGGLDYYADYLADPQALYTELRETIPWEQPLITLYGQQHQTPRLLYFVGDAGLAYQYSGIRHATAPWPKPLSQLRDRLLAETGYDFNCALLNYYRDGDDRMGYHSDDEPELGDSPCIASISVGAERDFCLKPKSGETKMQKINLASGSLLIMLPPTQRYWQHALPVRKGVTQGRINITFRKLL</sequence>
<dbReference type="InterPro" id="IPR037151">
    <property type="entry name" value="AlkB-like_sf"/>
</dbReference>
<proteinExistence type="predicted"/>
<dbReference type="Proteomes" id="UP000237222">
    <property type="component" value="Unassembled WGS sequence"/>
</dbReference>
<feature type="binding site" evidence="9">
    <location>
        <position position="103"/>
    </location>
    <ligand>
        <name>2-oxoglutarate</name>
        <dbReference type="ChEBI" id="CHEBI:16810"/>
    </ligand>
</feature>
<evidence type="ECO:0000256" key="8">
    <source>
        <dbReference type="ARBA" id="ARBA00023204"/>
    </source>
</evidence>
<evidence type="ECO:0000256" key="4">
    <source>
        <dbReference type="ARBA" id="ARBA00022842"/>
    </source>
</evidence>
<accession>A0A2S4HG85</accession>
<reference evidence="11" key="1">
    <citation type="submission" date="2018-01" db="EMBL/GenBank/DDBJ databases">
        <authorList>
            <person name="Yu X.-D."/>
        </authorList>
    </citation>
    <scope>NUCLEOTIDE SEQUENCE</scope>
    <source>
        <strain evidence="11">ZX-21</strain>
    </source>
</reference>
<evidence type="ECO:0000256" key="6">
    <source>
        <dbReference type="ARBA" id="ARBA00023002"/>
    </source>
</evidence>
<feature type="binding site" evidence="9">
    <location>
        <position position="118"/>
    </location>
    <ligand>
        <name>substrate</name>
    </ligand>
</feature>
<keyword evidence="6" id="KW-0560">Oxidoreductase</keyword>
<feature type="binding site" evidence="9">
    <location>
        <position position="189"/>
    </location>
    <ligand>
        <name>2-oxoglutarate</name>
        <dbReference type="ChEBI" id="CHEBI:16810"/>
    </ligand>
</feature>
<keyword evidence="2" id="KW-0479">Metal-binding</keyword>
<name>A0A2S4HG85_9GAMM</name>
<dbReference type="GO" id="GO:0051747">
    <property type="term" value="F:cytosine C-5 DNA demethylase activity"/>
    <property type="evidence" value="ECO:0007669"/>
    <property type="project" value="TreeGrafter"/>
</dbReference>
<comment type="caution">
    <text evidence="11">The sequence shown here is derived from an EMBL/GenBank/DDBJ whole genome shotgun (WGS) entry which is preliminary data.</text>
</comment>
<dbReference type="PANTHER" id="PTHR31573:SF1">
    <property type="entry name" value="DNA OXIDATIVE DEMETHYLASE ALKBH2"/>
    <property type="match status" value="1"/>
</dbReference>
<feature type="binding site" evidence="9">
    <location>
        <position position="191"/>
    </location>
    <ligand>
        <name>2-oxoglutarate</name>
        <dbReference type="ChEBI" id="CHEBI:16810"/>
    </ligand>
</feature>
<evidence type="ECO:0000256" key="1">
    <source>
        <dbReference type="ARBA" id="ARBA00001954"/>
    </source>
</evidence>
<dbReference type="Gene3D" id="2.60.120.590">
    <property type="entry name" value="Alpha-ketoglutarate-dependent dioxygenase AlkB-like"/>
    <property type="match status" value="1"/>
</dbReference>
<dbReference type="Pfam" id="PF13532">
    <property type="entry name" value="2OG-FeII_Oxy_2"/>
    <property type="match status" value="1"/>
</dbReference>
<dbReference type="FunFam" id="2.60.120.590:FF:000004">
    <property type="entry name" value="DNA oxidative demethylase ALKBH2"/>
    <property type="match status" value="1"/>
</dbReference>
<dbReference type="AlphaFoldDB" id="A0A2S4HG85"/>
<dbReference type="GO" id="GO:0006307">
    <property type="term" value="P:DNA alkylation repair"/>
    <property type="evidence" value="ECO:0007669"/>
    <property type="project" value="TreeGrafter"/>
</dbReference>
<dbReference type="InterPro" id="IPR027450">
    <property type="entry name" value="AlkB-like"/>
</dbReference>
<keyword evidence="7" id="KW-0408">Iron</keyword>
<evidence type="ECO:0000313" key="12">
    <source>
        <dbReference type="Proteomes" id="UP000237222"/>
    </source>
</evidence>
<dbReference type="RefSeq" id="WP_103683934.1">
    <property type="nucleotide sequence ID" value="NZ_PQGG01000019.1"/>
</dbReference>
<feature type="binding site" evidence="9">
    <location>
        <position position="173"/>
    </location>
    <ligand>
        <name>2-oxoglutarate</name>
        <dbReference type="ChEBI" id="CHEBI:16810"/>
    </ligand>
</feature>
<evidence type="ECO:0000313" key="11">
    <source>
        <dbReference type="EMBL" id="POP52993.1"/>
    </source>
</evidence>
<keyword evidence="8" id="KW-0234">DNA repair</keyword>
<feature type="domain" description="Fe2OG dioxygenase" evidence="10">
    <location>
        <begin position="96"/>
        <end position="194"/>
    </location>
</feature>
<organism evidence="11 12">
    <name type="scientific">Zhongshania marina</name>
    <dbReference type="NCBI Taxonomy" id="2304603"/>
    <lineage>
        <taxon>Bacteria</taxon>
        <taxon>Pseudomonadati</taxon>
        <taxon>Pseudomonadota</taxon>
        <taxon>Gammaproteobacteria</taxon>
        <taxon>Cellvibrionales</taxon>
        <taxon>Spongiibacteraceae</taxon>
        <taxon>Zhongshania</taxon>
    </lineage>
</organism>
<keyword evidence="4" id="KW-0460">Magnesium</keyword>
<keyword evidence="3" id="KW-0227">DNA damage</keyword>
<evidence type="ECO:0000256" key="3">
    <source>
        <dbReference type="ARBA" id="ARBA00022763"/>
    </source>
</evidence>
<feature type="binding site" evidence="9">
    <location>
        <position position="105"/>
    </location>
    <ligand>
        <name>2-oxoglutarate</name>
        <dbReference type="ChEBI" id="CHEBI:16810"/>
    </ligand>
</feature>
<feature type="binding site" evidence="9">
    <location>
        <position position="115"/>
    </location>
    <ligand>
        <name>2-oxoglutarate</name>
        <dbReference type="ChEBI" id="CHEBI:16810"/>
    </ligand>
</feature>
<feature type="binding site" evidence="9">
    <location>
        <position position="185"/>
    </location>
    <ligand>
        <name>2-oxoglutarate</name>
        <dbReference type="ChEBI" id="CHEBI:16810"/>
    </ligand>
</feature>
<keyword evidence="5 11" id="KW-0223">Dioxygenase</keyword>
<comment type="cofactor">
    <cofactor evidence="1">
        <name>Fe(2+)</name>
        <dbReference type="ChEBI" id="CHEBI:29033"/>
    </cofactor>
</comment>
<evidence type="ECO:0000256" key="9">
    <source>
        <dbReference type="PIRSR" id="PIRSR632852-1"/>
    </source>
</evidence>
<dbReference type="GO" id="GO:0008198">
    <property type="term" value="F:ferrous iron binding"/>
    <property type="evidence" value="ECO:0007669"/>
    <property type="project" value="TreeGrafter"/>
</dbReference>
<dbReference type="EMBL" id="PQGG01000019">
    <property type="protein sequence ID" value="POP52993.1"/>
    <property type="molecule type" value="Genomic_DNA"/>
</dbReference>
<dbReference type="PROSITE" id="PS51471">
    <property type="entry name" value="FE2OG_OXY"/>
    <property type="match status" value="1"/>
</dbReference>
<evidence type="ECO:0000256" key="5">
    <source>
        <dbReference type="ARBA" id="ARBA00022964"/>
    </source>
</evidence>
<dbReference type="OrthoDB" id="190276at2"/>
<dbReference type="InterPro" id="IPR032852">
    <property type="entry name" value="ALKBH2"/>
</dbReference>
<dbReference type="PANTHER" id="PTHR31573">
    <property type="entry name" value="ALPHA-KETOGLUTARATE-DEPENDENT DIOXYGENASE ALKB HOMOLOG 2"/>
    <property type="match status" value="1"/>
</dbReference>
<evidence type="ECO:0000259" key="10">
    <source>
        <dbReference type="PROSITE" id="PS51471"/>
    </source>
</evidence>
<gene>
    <name evidence="11" type="ORF">C0068_07830</name>
</gene>
<dbReference type="InterPro" id="IPR005123">
    <property type="entry name" value="Oxoglu/Fe-dep_dioxygenase_dom"/>
</dbReference>
<dbReference type="GO" id="GO:0035516">
    <property type="term" value="F:broad specificity oxidative DNA demethylase activity"/>
    <property type="evidence" value="ECO:0007669"/>
    <property type="project" value="TreeGrafter"/>
</dbReference>
<evidence type="ECO:0000256" key="7">
    <source>
        <dbReference type="ARBA" id="ARBA00023004"/>
    </source>
</evidence>
<evidence type="ECO:0000256" key="2">
    <source>
        <dbReference type="ARBA" id="ARBA00022723"/>
    </source>
</evidence>
<protein>
    <submittedName>
        <fullName evidence="11">Alpha-ketoglutarate-dependent dioxygenase AlkB</fullName>
    </submittedName>
</protein>
<dbReference type="SUPFAM" id="SSF51197">
    <property type="entry name" value="Clavaminate synthase-like"/>
    <property type="match status" value="1"/>
</dbReference>